<feature type="compositionally biased region" description="Low complexity" evidence="1">
    <location>
        <begin position="269"/>
        <end position="285"/>
    </location>
</feature>
<keyword evidence="3" id="KW-1185">Reference proteome</keyword>
<dbReference type="EMBL" id="JACWZZ010000001">
    <property type="protein sequence ID" value="MBD2714076.1"/>
    <property type="molecule type" value="Genomic_DNA"/>
</dbReference>
<evidence type="ECO:0008006" key="4">
    <source>
        <dbReference type="Google" id="ProtNLM"/>
    </source>
</evidence>
<feature type="region of interest" description="Disordered" evidence="1">
    <location>
        <begin position="108"/>
        <end position="237"/>
    </location>
</feature>
<gene>
    <name evidence="2" type="ORF">IC231_03400</name>
</gene>
<feature type="compositionally biased region" description="Basic and acidic residues" evidence="1">
    <location>
        <begin position="164"/>
        <end position="173"/>
    </location>
</feature>
<organism evidence="2 3">
    <name type="scientific">Hymenobacter duratus</name>
    <dbReference type="NCBI Taxonomy" id="2771356"/>
    <lineage>
        <taxon>Bacteria</taxon>
        <taxon>Pseudomonadati</taxon>
        <taxon>Bacteroidota</taxon>
        <taxon>Cytophagia</taxon>
        <taxon>Cytophagales</taxon>
        <taxon>Hymenobacteraceae</taxon>
        <taxon>Hymenobacter</taxon>
    </lineage>
</organism>
<proteinExistence type="predicted"/>
<feature type="region of interest" description="Disordered" evidence="1">
    <location>
        <begin position="254"/>
        <end position="285"/>
    </location>
</feature>
<feature type="compositionally biased region" description="Low complexity" evidence="1">
    <location>
        <begin position="135"/>
        <end position="146"/>
    </location>
</feature>
<evidence type="ECO:0000256" key="1">
    <source>
        <dbReference type="SAM" id="MobiDB-lite"/>
    </source>
</evidence>
<sequence>MKLPAIQFYPGDWHKDQGVQALDLAQRGAWFELLLMMHDSDERGVLLVNGQPMPDTVIARRLGLDNQTANQILTTLLAYGVASRRESDGALYCRRMVKDENLRQVRTAAGKKGGNPRLLNQTPNQTPTTGDKQIPTPSFSSSLTSSIKERAADATPPAPALISEKSESEERKSSGSPSQQERGSGGEAKRQKVPPTLAEIQAYAAEQQPNSPDAQTEAAAFHDHYESNGWRVSGKTPMADWRAAFRGWMRRRPQFQAAGLHGPSPATPPARARTAPKPADPTRWS</sequence>
<feature type="compositionally biased region" description="Polar residues" evidence="1">
    <location>
        <begin position="118"/>
        <end position="131"/>
    </location>
</feature>
<reference evidence="2 3" key="1">
    <citation type="submission" date="2020-09" db="EMBL/GenBank/DDBJ databases">
        <authorList>
            <person name="Kim M.K."/>
        </authorList>
    </citation>
    <scope>NUCLEOTIDE SEQUENCE [LARGE SCALE GENOMIC DNA]</scope>
    <source>
        <strain evidence="2 3">BT646</strain>
    </source>
</reference>
<protein>
    <recommendedName>
        <fullName evidence="4">MarR family transcriptional regulator</fullName>
    </recommendedName>
</protein>
<evidence type="ECO:0000313" key="3">
    <source>
        <dbReference type="Proteomes" id="UP000642468"/>
    </source>
</evidence>
<comment type="caution">
    <text evidence="2">The sequence shown here is derived from an EMBL/GenBank/DDBJ whole genome shotgun (WGS) entry which is preliminary data.</text>
</comment>
<name>A0ABR8JEU0_9BACT</name>
<dbReference type="RefSeq" id="WP_190783190.1">
    <property type="nucleotide sequence ID" value="NZ_JACWZZ010000001.1"/>
</dbReference>
<accession>A0ABR8JEU0</accession>
<evidence type="ECO:0000313" key="2">
    <source>
        <dbReference type="EMBL" id="MBD2714076.1"/>
    </source>
</evidence>
<dbReference type="Proteomes" id="UP000642468">
    <property type="component" value="Unassembled WGS sequence"/>
</dbReference>